<name>A0A9W7TWC7_TRIRA</name>
<comment type="caution">
    <text evidence="1">The sequence shown here is derived from an EMBL/GenBank/DDBJ whole genome shotgun (WGS) entry which is preliminary data.</text>
</comment>
<keyword evidence="2" id="KW-1185">Reference proteome</keyword>
<evidence type="ECO:0000313" key="2">
    <source>
        <dbReference type="Proteomes" id="UP001059041"/>
    </source>
</evidence>
<feature type="non-terminal residue" evidence="1">
    <location>
        <position position="56"/>
    </location>
</feature>
<dbReference type="AlphaFoldDB" id="A0A9W7TWC7"/>
<feature type="non-terminal residue" evidence="1">
    <location>
        <position position="1"/>
    </location>
</feature>
<protein>
    <submittedName>
        <fullName evidence="1">Uncharacterized protein</fullName>
    </submittedName>
</protein>
<accession>A0A9W7TWC7</accession>
<sequence length="56" mass="6301">LSQSSLPRESNHSGRRVIDLYQMIGHRAAIPQVCVSCAARRVYCWTRSHASLLFTA</sequence>
<organism evidence="1 2">
    <name type="scientific">Triplophysa rosa</name>
    <name type="common">Cave loach</name>
    <dbReference type="NCBI Taxonomy" id="992332"/>
    <lineage>
        <taxon>Eukaryota</taxon>
        <taxon>Metazoa</taxon>
        <taxon>Chordata</taxon>
        <taxon>Craniata</taxon>
        <taxon>Vertebrata</taxon>
        <taxon>Euteleostomi</taxon>
        <taxon>Actinopterygii</taxon>
        <taxon>Neopterygii</taxon>
        <taxon>Teleostei</taxon>
        <taxon>Ostariophysi</taxon>
        <taxon>Cypriniformes</taxon>
        <taxon>Nemacheilidae</taxon>
        <taxon>Triplophysa</taxon>
    </lineage>
</organism>
<dbReference type="EMBL" id="JAFHDT010000011">
    <property type="protein sequence ID" value="KAI7803587.1"/>
    <property type="molecule type" value="Genomic_DNA"/>
</dbReference>
<evidence type="ECO:0000313" key="1">
    <source>
        <dbReference type="EMBL" id="KAI7803587.1"/>
    </source>
</evidence>
<reference evidence="1" key="1">
    <citation type="submission" date="2021-02" db="EMBL/GenBank/DDBJ databases">
        <title>Comparative genomics reveals that relaxation of natural selection precedes convergent phenotypic evolution of cavefish.</title>
        <authorList>
            <person name="Peng Z."/>
        </authorList>
    </citation>
    <scope>NUCLEOTIDE SEQUENCE</scope>
    <source>
        <tissue evidence="1">Muscle</tissue>
    </source>
</reference>
<proteinExistence type="predicted"/>
<dbReference type="Proteomes" id="UP001059041">
    <property type="component" value="Linkage Group LG11"/>
</dbReference>
<gene>
    <name evidence="1" type="ORF">IRJ41_008746</name>
</gene>